<dbReference type="InterPro" id="IPR050834">
    <property type="entry name" value="Glycosyltransf_2"/>
</dbReference>
<proteinExistence type="inferred from homology"/>
<keyword evidence="2" id="KW-0328">Glycosyltransferase</keyword>
<gene>
    <name evidence="5" type="primary">rgpB</name>
    <name evidence="5" type="ORF">ERS132393_00199</name>
</gene>
<organism evidence="5 6">
    <name type="scientific">Streptococcus suis</name>
    <dbReference type="NCBI Taxonomy" id="1307"/>
    <lineage>
        <taxon>Bacteria</taxon>
        <taxon>Bacillati</taxon>
        <taxon>Bacillota</taxon>
        <taxon>Bacilli</taxon>
        <taxon>Lactobacillales</taxon>
        <taxon>Streptococcaceae</taxon>
        <taxon>Streptococcus</taxon>
    </lineage>
</organism>
<dbReference type="Proteomes" id="UP000072530">
    <property type="component" value="Unassembled WGS sequence"/>
</dbReference>
<evidence type="ECO:0000259" key="4">
    <source>
        <dbReference type="Pfam" id="PF00535"/>
    </source>
</evidence>
<dbReference type="InterPro" id="IPR029044">
    <property type="entry name" value="Nucleotide-diphossugar_trans"/>
</dbReference>
<sequence length="311" mass="36174">MLEKNLNNGKKICILMTTYNPSNYLYEQLDSIFEQEGVELEVIIRDDASTQKDILRDVQHKYPITLLEGKKNLGVAGNIKELLLYVAENKREYDLFAYSDQDDVWLREKMKKAISAHENLNPEKPGVYYSNLQVVDEFLTPTHKLFKKGIVKNSFGQSLAQVFLFACTSVFNKIMLDELIKYNFSDLGFDSLLYYLGILNENIIYDDTPYIFYRQHGQNVSGQKEQGLKYIKNKLIHFFNQSERAVMKNKAQYIVENLSPYLSEKNYLLAHQVSAYSGLLSRLALIGNSDIQAGYYPKDIYRWLRLLLGRY</sequence>
<evidence type="ECO:0000256" key="2">
    <source>
        <dbReference type="ARBA" id="ARBA00022676"/>
    </source>
</evidence>
<evidence type="ECO:0000256" key="3">
    <source>
        <dbReference type="ARBA" id="ARBA00022679"/>
    </source>
</evidence>
<dbReference type="AlphaFoldDB" id="A0A0Z8CTN1"/>
<comment type="similarity">
    <text evidence="1">Belongs to the glycosyltransferase 2 family.</text>
</comment>
<evidence type="ECO:0000313" key="5">
    <source>
        <dbReference type="EMBL" id="CYU31090.1"/>
    </source>
</evidence>
<evidence type="ECO:0000313" key="6">
    <source>
        <dbReference type="Proteomes" id="UP000072530"/>
    </source>
</evidence>
<dbReference type="Pfam" id="PF00535">
    <property type="entry name" value="Glycos_transf_2"/>
    <property type="match status" value="1"/>
</dbReference>
<dbReference type="Gene3D" id="3.90.550.10">
    <property type="entry name" value="Spore Coat Polysaccharide Biosynthesis Protein SpsA, Chain A"/>
    <property type="match status" value="1"/>
</dbReference>
<dbReference type="SUPFAM" id="SSF53448">
    <property type="entry name" value="Nucleotide-diphospho-sugar transferases"/>
    <property type="match status" value="1"/>
</dbReference>
<accession>A0A0Z8CTN1</accession>
<dbReference type="RefSeq" id="WP_029998685.1">
    <property type="nucleotide sequence ID" value="NZ_CEGO01000035.1"/>
</dbReference>
<dbReference type="PANTHER" id="PTHR43685">
    <property type="entry name" value="GLYCOSYLTRANSFERASE"/>
    <property type="match status" value="1"/>
</dbReference>
<dbReference type="GO" id="GO:0016757">
    <property type="term" value="F:glycosyltransferase activity"/>
    <property type="evidence" value="ECO:0007669"/>
    <property type="project" value="UniProtKB-KW"/>
</dbReference>
<keyword evidence="3 5" id="KW-0808">Transferase</keyword>
<name>A0A0Z8CTN1_STRSU</name>
<dbReference type="EMBL" id="FIGG01000001">
    <property type="protein sequence ID" value="CYU31090.1"/>
    <property type="molecule type" value="Genomic_DNA"/>
</dbReference>
<reference evidence="5 6" key="1">
    <citation type="submission" date="2016-02" db="EMBL/GenBank/DDBJ databases">
        <authorList>
            <consortium name="Pathogen Informatics"/>
        </authorList>
    </citation>
    <scope>NUCLEOTIDE SEQUENCE [LARGE SCALE GENOMIC DNA]</scope>
    <source>
        <strain evidence="5 6">LSS31</strain>
    </source>
</reference>
<feature type="domain" description="Glycosyltransferase 2-like" evidence="4">
    <location>
        <begin position="13"/>
        <end position="142"/>
    </location>
</feature>
<evidence type="ECO:0000256" key="1">
    <source>
        <dbReference type="ARBA" id="ARBA00006739"/>
    </source>
</evidence>
<protein>
    <submittedName>
        <fullName evidence="5">Glycosyltransferase, group 2 family protein</fullName>
    </submittedName>
</protein>
<dbReference type="PANTHER" id="PTHR43685:SF5">
    <property type="entry name" value="GLYCOSYLTRANSFERASE EPSE-RELATED"/>
    <property type="match status" value="1"/>
</dbReference>
<dbReference type="InterPro" id="IPR001173">
    <property type="entry name" value="Glyco_trans_2-like"/>
</dbReference>